<evidence type="ECO:0000256" key="5">
    <source>
        <dbReference type="ARBA" id="ARBA00022692"/>
    </source>
</evidence>
<proteinExistence type="inferred from homology"/>
<dbReference type="Proteomes" id="UP000887577">
    <property type="component" value="Unplaced"/>
</dbReference>
<name>A0A914ZAN1_9BILA</name>
<feature type="compositionally biased region" description="Basic and acidic residues" evidence="11">
    <location>
        <begin position="108"/>
        <end position="120"/>
    </location>
</feature>
<evidence type="ECO:0000256" key="12">
    <source>
        <dbReference type="SAM" id="Phobius"/>
    </source>
</evidence>
<feature type="region of interest" description="Disordered" evidence="11">
    <location>
        <begin position="108"/>
        <end position="162"/>
    </location>
</feature>
<dbReference type="WBParaSite" id="PSU_v2.g8971.t1">
    <property type="protein sequence ID" value="PSU_v2.g8971.t1"/>
    <property type="gene ID" value="PSU_v2.g8971"/>
</dbReference>
<evidence type="ECO:0000256" key="8">
    <source>
        <dbReference type="ARBA" id="ARBA00022989"/>
    </source>
</evidence>
<keyword evidence="6" id="KW-0256">Endoplasmic reticulum</keyword>
<keyword evidence="5 12" id="KW-0812">Transmembrane</keyword>
<evidence type="ECO:0000256" key="7">
    <source>
        <dbReference type="ARBA" id="ARBA00022927"/>
    </source>
</evidence>
<feature type="transmembrane region" description="Helical" evidence="12">
    <location>
        <begin position="225"/>
        <end position="258"/>
    </location>
</feature>
<dbReference type="AlphaFoldDB" id="A0A914ZAN1"/>
<feature type="compositionally biased region" description="Basic and acidic residues" evidence="11">
    <location>
        <begin position="315"/>
        <end position="325"/>
    </location>
</feature>
<feature type="compositionally biased region" description="Basic and acidic residues" evidence="11">
    <location>
        <begin position="131"/>
        <end position="162"/>
    </location>
</feature>
<dbReference type="GO" id="GO:0031204">
    <property type="term" value="P:post-translational protein targeting to membrane, translocation"/>
    <property type="evidence" value="ECO:0007669"/>
    <property type="project" value="TreeGrafter"/>
</dbReference>
<accession>A0A914ZAN1</accession>
<evidence type="ECO:0000256" key="9">
    <source>
        <dbReference type="ARBA" id="ARBA00023010"/>
    </source>
</evidence>
<evidence type="ECO:0000256" key="2">
    <source>
        <dbReference type="ARBA" id="ARBA00010604"/>
    </source>
</evidence>
<keyword evidence="13" id="KW-1185">Reference proteome</keyword>
<keyword evidence="8 12" id="KW-1133">Transmembrane helix</keyword>
<keyword evidence="4" id="KW-0813">Transport</keyword>
<feature type="compositionally biased region" description="Acidic residues" evidence="11">
    <location>
        <begin position="332"/>
        <end position="350"/>
    </location>
</feature>
<comment type="similarity">
    <text evidence="2">Belongs to the SEC62 family.</text>
</comment>
<comment type="subcellular location">
    <subcellularLocation>
        <location evidence="1">Endoplasmic reticulum membrane</location>
        <topology evidence="1">Multi-pass membrane protein</topology>
    </subcellularLocation>
</comment>
<dbReference type="PANTHER" id="PTHR12443">
    <property type="entry name" value="TRANSLOCATION PROTEIN SEC62"/>
    <property type="match status" value="1"/>
</dbReference>
<feature type="transmembrane region" description="Helical" evidence="12">
    <location>
        <begin position="201"/>
        <end position="219"/>
    </location>
</feature>
<evidence type="ECO:0000256" key="10">
    <source>
        <dbReference type="ARBA" id="ARBA00023136"/>
    </source>
</evidence>
<protein>
    <recommendedName>
        <fullName evidence="3">Translocation protein SEC62</fullName>
    </recommendedName>
</protein>
<keyword evidence="7" id="KW-0653">Protein transport</keyword>
<evidence type="ECO:0000256" key="11">
    <source>
        <dbReference type="SAM" id="MobiDB-lite"/>
    </source>
</evidence>
<evidence type="ECO:0000256" key="4">
    <source>
        <dbReference type="ARBA" id="ARBA00022448"/>
    </source>
</evidence>
<dbReference type="Pfam" id="PF03839">
    <property type="entry name" value="Sec62"/>
    <property type="match status" value="1"/>
</dbReference>
<feature type="compositionally biased region" description="Low complexity" evidence="11">
    <location>
        <begin position="355"/>
        <end position="365"/>
    </location>
</feature>
<dbReference type="GO" id="GO:0005789">
    <property type="term" value="C:endoplasmic reticulum membrane"/>
    <property type="evidence" value="ECO:0007669"/>
    <property type="project" value="UniProtKB-SubCell"/>
</dbReference>
<evidence type="ECO:0000256" key="3">
    <source>
        <dbReference type="ARBA" id="ARBA00021257"/>
    </source>
</evidence>
<dbReference type="InterPro" id="IPR004728">
    <property type="entry name" value="Sec62"/>
</dbReference>
<reference evidence="14" key="1">
    <citation type="submission" date="2022-11" db="UniProtKB">
        <authorList>
            <consortium name="WormBaseParasite"/>
        </authorList>
    </citation>
    <scope>IDENTIFICATION</scope>
</reference>
<sequence length="399" mass="45646">MSGRGRRRQDESGEAESLTKEEDAIARFLRFNCPTKVGNCNGNDFSYFIGSKAIDTLLESKKYGAEGKDPKFKTKGDCDYFIRTLIEKGAIFRAKKVVLKKKTADDKRKGKNSLKKDDKIATTNSPRTKREKQLLKEEEEKRDESDSGTDAAKKDKDEESEEKKEKKKKVILVMQQNQSFSSDTSDVYAWVFDPTPLHKKIIGALMLVGVILGCLFPLWPDWLRLGIYYLSMGGIVFLLSIMGLAVARTILFGIIYAATFGKHHLWVLPNLTADCGFMESFKPFYTYEYISGDDKKDKKKSKNNSTKEEIEDTKEESKTVEKSETSKPPSSNEEEEENEEEENVQEEEEVEHGSESSGEVVQQQSFETVPADDFIPEQTNRRRHRPRREDENDFVMVNK</sequence>
<evidence type="ECO:0000313" key="14">
    <source>
        <dbReference type="WBParaSite" id="PSU_v2.g8971.t1"/>
    </source>
</evidence>
<evidence type="ECO:0000256" key="6">
    <source>
        <dbReference type="ARBA" id="ARBA00022824"/>
    </source>
</evidence>
<keyword evidence="10 12" id="KW-0472">Membrane</keyword>
<keyword evidence="9" id="KW-0811">Translocation</keyword>
<evidence type="ECO:0000313" key="13">
    <source>
        <dbReference type="Proteomes" id="UP000887577"/>
    </source>
</evidence>
<evidence type="ECO:0000256" key="1">
    <source>
        <dbReference type="ARBA" id="ARBA00004477"/>
    </source>
</evidence>
<feature type="region of interest" description="Disordered" evidence="11">
    <location>
        <begin position="294"/>
        <end position="399"/>
    </location>
</feature>
<dbReference type="PANTHER" id="PTHR12443:SF9">
    <property type="entry name" value="TRANSLOCATION PROTEIN SEC62"/>
    <property type="match status" value="1"/>
</dbReference>
<organism evidence="13 14">
    <name type="scientific">Panagrolaimus superbus</name>
    <dbReference type="NCBI Taxonomy" id="310955"/>
    <lineage>
        <taxon>Eukaryota</taxon>
        <taxon>Metazoa</taxon>
        <taxon>Ecdysozoa</taxon>
        <taxon>Nematoda</taxon>
        <taxon>Chromadorea</taxon>
        <taxon>Rhabditida</taxon>
        <taxon>Tylenchina</taxon>
        <taxon>Panagrolaimomorpha</taxon>
        <taxon>Panagrolaimoidea</taxon>
        <taxon>Panagrolaimidae</taxon>
        <taxon>Panagrolaimus</taxon>
    </lineage>
</organism>